<dbReference type="SUPFAM" id="SSF46785">
    <property type="entry name" value="Winged helix' DNA-binding domain"/>
    <property type="match status" value="1"/>
</dbReference>
<dbReference type="EMBL" id="CAEZWM010000247">
    <property type="protein sequence ID" value="CAB4672064.1"/>
    <property type="molecule type" value="Genomic_DNA"/>
</dbReference>
<dbReference type="InterPro" id="IPR036388">
    <property type="entry name" value="WH-like_DNA-bd_sf"/>
</dbReference>
<accession>A0A6J6MGP6</accession>
<name>A0A6J6MGP6_9ZZZZ</name>
<feature type="domain" description="HTH marR-type" evidence="1">
    <location>
        <begin position="1"/>
        <end position="145"/>
    </location>
</feature>
<dbReference type="PROSITE" id="PS50995">
    <property type="entry name" value="HTH_MARR_2"/>
    <property type="match status" value="1"/>
</dbReference>
<dbReference type="GO" id="GO:0006950">
    <property type="term" value="P:response to stress"/>
    <property type="evidence" value="ECO:0007669"/>
    <property type="project" value="TreeGrafter"/>
</dbReference>
<dbReference type="InterPro" id="IPR000835">
    <property type="entry name" value="HTH_MarR-typ"/>
</dbReference>
<dbReference type="InterPro" id="IPR039422">
    <property type="entry name" value="MarR/SlyA-like"/>
</dbReference>
<dbReference type="PANTHER" id="PTHR33164:SF99">
    <property type="entry name" value="MARR FAMILY REGULATORY PROTEIN"/>
    <property type="match status" value="1"/>
</dbReference>
<dbReference type="AlphaFoldDB" id="A0A6J6MGP6"/>
<evidence type="ECO:0000313" key="2">
    <source>
        <dbReference type="EMBL" id="CAB4672064.1"/>
    </source>
</evidence>
<sequence length="171" mass="18891">MTRWLSIEEQAVWRSWLVATSMMRERLSQDQEEGSGFSVEEYGLLVQLSEAEGRRLRMSSLAVLGLYSRSRLSHSISRLVDKGWVTKEPCDTDRRGAWAVLTKAGFEALEAAAPIHIESVREHLLDPLTTEQVAQLGQICATIAEHLCSIEGADTALALRVMGGPAPEPSK</sequence>
<dbReference type="Pfam" id="PF12802">
    <property type="entry name" value="MarR_2"/>
    <property type="match status" value="1"/>
</dbReference>
<gene>
    <name evidence="2" type="ORF">UFOPK2242_01511</name>
</gene>
<protein>
    <submittedName>
        <fullName evidence="2">Unannotated protein</fullName>
    </submittedName>
</protein>
<dbReference type="PANTHER" id="PTHR33164">
    <property type="entry name" value="TRANSCRIPTIONAL REGULATOR, MARR FAMILY"/>
    <property type="match status" value="1"/>
</dbReference>
<dbReference type="GO" id="GO:0003700">
    <property type="term" value="F:DNA-binding transcription factor activity"/>
    <property type="evidence" value="ECO:0007669"/>
    <property type="project" value="InterPro"/>
</dbReference>
<organism evidence="2">
    <name type="scientific">freshwater metagenome</name>
    <dbReference type="NCBI Taxonomy" id="449393"/>
    <lineage>
        <taxon>unclassified sequences</taxon>
        <taxon>metagenomes</taxon>
        <taxon>ecological metagenomes</taxon>
    </lineage>
</organism>
<dbReference type="SMART" id="SM00347">
    <property type="entry name" value="HTH_MARR"/>
    <property type="match status" value="1"/>
</dbReference>
<dbReference type="Gene3D" id="1.10.10.10">
    <property type="entry name" value="Winged helix-like DNA-binding domain superfamily/Winged helix DNA-binding domain"/>
    <property type="match status" value="1"/>
</dbReference>
<evidence type="ECO:0000259" key="1">
    <source>
        <dbReference type="PROSITE" id="PS50995"/>
    </source>
</evidence>
<dbReference type="InterPro" id="IPR036390">
    <property type="entry name" value="WH_DNA-bd_sf"/>
</dbReference>
<proteinExistence type="predicted"/>
<reference evidence="2" key="1">
    <citation type="submission" date="2020-05" db="EMBL/GenBank/DDBJ databases">
        <authorList>
            <person name="Chiriac C."/>
            <person name="Salcher M."/>
            <person name="Ghai R."/>
            <person name="Kavagutti S V."/>
        </authorList>
    </citation>
    <scope>NUCLEOTIDE SEQUENCE</scope>
</reference>